<evidence type="ECO:0000256" key="3">
    <source>
        <dbReference type="SAM" id="MobiDB-lite"/>
    </source>
</evidence>
<dbReference type="InterPro" id="IPR027417">
    <property type="entry name" value="P-loop_NTPase"/>
</dbReference>
<dbReference type="GO" id="GO:0005524">
    <property type="term" value="F:ATP binding"/>
    <property type="evidence" value="ECO:0007669"/>
    <property type="project" value="UniProtKB-KW"/>
</dbReference>
<dbReference type="AlphaFoldDB" id="A0A564XUU5"/>
<dbReference type="PROSITE" id="PS51206">
    <property type="entry name" value="SF3_HELICASE_1"/>
    <property type="match status" value="1"/>
</dbReference>
<proteinExistence type="predicted"/>
<evidence type="ECO:0000256" key="2">
    <source>
        <dbReference type="ARBA" id="ARBA00022840"/>
    </source>
</evidence>
<keyword evidence="6" id="KW-1185">Reference proteome</keyword>
<dbReference type="Gene3D" id="3.40.50.300">
    <property type="entry name" value="P-loop containing nucleotide triphosphate hydrolases"/>
    <property type="match status" value="1"/>
</dbReference>
<evidence type="ECO:0000256" key="1">
    <source>
        <dbReference type="ARBA" id="ARBA00022741"/>
    </source>
</evidence>
<dbReference type="SUPFAM" id="SSF52540">
    <property type="entry name" value="P-loop containing nucleoside triphosphate hydrolases"/>
    <property type="match status" value="1"/>
</dbReference>
<keyword evidence="2" id="KW-0067">ATP-binding</keyword>
<dbReference type="GO" id="GO:0019079">
    <property type="term" value="P:viral genome replication"/>
    <property type="evidence" value="ECO:0007669"/>
    <property type="project" value="InterPro"/>
</dbReference>
<evidence type="ECO:0000313" key="6">
    <source>
        <dbReference type="Proteomes" id="UP000321570"/>
    </source>
</evidence>
<keyword evidence="1" id="KW-0547">Nucleotide-binding</keyword>
<dbReference type="Proteomes" id="UP000321570">
    <property type="component" value="Unassembled WGS sequence"/>
</dbReference>
<organism evidence="5 6">
    <name type="scientific">Hymenolepis diminuta</name>
    <name type="common">Rat tapeworm</name>
    <dbReference type="NCBI Taxonomy" id="6216"/>
    <lineage>
        <taxon>Eukaryota</taxon>
        <taxon>Metazoa</taxon>
        <taxon>Spiralia</taxon>
        <taxon>Lophotrochozoa</taxon>
        <taxon>Platyhelminthes</taxon>
        <taxon>Cestoda</taxon>
        <taxon>Eucestoda</taxon>
        <taxon>Cyclophyllidea</taxon>
        <taxon>Hymenolepididae</taxon>
        <taxon>Hymenolepis</taxon>
    </lineage>
</organism>
<evidence type="ECO:0000259" key="4">
    <source>
        <dbReference type="PROSITE" id="PS51206"/>
    </source>
</evidence>
<dbReference type="InterPro" id="IPR001257">
    <property type="entry name" value="Parvovirus_NS1_helicase"/>
</dbReference>
<evidence type="ECO:0000313" key="5">
    <source>
        <dbReference type="EMBL" id="VUZ38821.1"/>
    </source>
</evidence>
<dbReference type="InterPro" id="IPR014015">
    <property type="entry name" value="Helicase_SF3_DNA-vir"/>
</dbReference>
<accession>A0A564XUU5</accession>
<protein>
    <recommendedName>
        <fullName evidence="4">SF3 helicase domain-containing protein</fullName>
    </recommendedName>
</protein>
<feature type="region of interest" description="Disordered" evidence="3">
    <location>
        <begin position="280"/>
        <end position="307"/>
    </location>
</feature>
<dbReference type="EMBL" id="CABIJS010000007">
    <property type="protein sequence ID" value="VUZ38821.1"/>
    <property type="molecule type" value="Genomic_DNA"/>
</dbReference>
<gene>
    <name evidence="5" type="ORF">WMSIL1_LOCUS241</name>
</gene>
<dbReference type="Pfam" id="PF01057">
    <property type="entry name" value="Parvo_NS1"/>
    <property type="match status" value="1"/>
</dbReference>
<reference evidence="5 6" key="1">
    <citation type="submission" date="2019-07" db="EMBL/GenBank/DDBJ databases">
        <authorList>
            <person name="Jastrzebski P J."/>
            <person name="Paukszto L."/>
            <person name="Jastrzebski P J."/>
        </authorList>
    </citation>
    <scope>NUCLEOTIDE SEQUENCE [LARGE SCALE GENOMIC DNA]</scope>
    <source>
        <strain evidence="5 6">WMS-il1</strain>
    </source>
</reference>
<name>A0A564XUU5_HYMDI</name>
<feature type="domain" description="SF3 helicase" evidence="4">
    <location>
        <begin position="1"/>
        <end position="140"/>
    </location>
</feature>
<sequence length="349" mass="38319">MDRKDSKINAIVLYGPTNTGKSLLCKIMTDFMLTGSINRRSENTNFAFENLLDRSVAILEEPRINASNSNDMKQLLGGEAFEVAVKYKPMQYLQRLPVIITTNEYLGCRLPDVDAAALESRYFQFTFSSQIASSTVDGTIDAAPCKICTCHWAEFCAKVKESTNGNKENVPPPSLIGYVVNANPDGHRAGKHPRQEDATARDASTILPMEVLPKFWQGIYTAIFRRRFHITVPGVCNAGGKKSLLINTFAIDPFVLNIPTRLSSVHPHLRLFVTQSSCLRQGRPPPPTARDGLIGRRAWGGRASHGRRTPCALAPMSPSLWADGKISQPSSIAKGSCSTEFGLPGHLQC</sequence>